<organism evidence="5 7">
    <name type="scientific">Lederbergia galactosidilytica</name>
    <dbReference type="NCBI Taxonomy" id="217031"/>
    <lineage>
        <taxon>Bacteria</taxon>
        <taxon>Bacillati</taxon>
        <taxon>Bacillota</taxon>
        <taxon>Bacilli</taxon>
        <taxon>Bacillales</taxon>
        <taxon>Bacillaceae</taxon>
        <taxon>Lederbergia</taxon>
    </lineage>
</organism>
<comment type="caution">
    <text evidence="5">The sequence shown here is derived from an EMBL/GenBank/DDBJ whole genome shotgun (WGS) entry which is preliminary data.</text>
</comment>
<gene>
    <name evidence="4" type="primary">sspH</name>
    <name evidence="6" type="ORF">ABB05_17685</name>
    <name evidence="5" type="ORF">ACA29_16630</name>
</gene>
<proteinExistence type="evidence at transcript level"/>
<sequence>MDVKRVKQILSSSAEIDVEYNGVSVWIDSLNEEDQTAMVHLQGPLEEKSTVEITELKEV</sequence>
<dbReference type="NCBIfam" id="TIGR02861">
    <property type="entry name" value="SASP_H"/>
    <property type="match status" value="1"/>
</dbReference>
<dbReference type="Proteomes" id="UP000053881">
    <property type="component" value="Unassembled WGS sequence"/>
</dbReference>
<evidence type="ECO:0000313" key="8">
    <source>
        <dbReference type="Proteomes" id="UP000077881"/>
    </source>
</evidence>
<reference evidence="5 7" key="2">
    <citation type="submission" date="2015-06" db="EMBL/GenBank/DDBJ databases">
        <title>Genome sequencing project of Bacillus galactosidilyticus PL133.</title>
        <authorList>
            <person name="Gaiero J."/>
            <person name="Nicol R."/>
            <person name="Habash M."/>
        </authorList>
    </citation>
    <scope>NUCLEOTIDE SEQUENCE [LARGE SCALE GENOMIC DNA]</scope>
    <source>
        <strain evidence="5 7">PL133</strain>
    </source>
</reference>
<dbReference type="GO" id="GO:0030436">
    <property type="term" value="P:asexual sporulation"/>
    <property type="evidence" value="ECO:0007669"/>
    <property type="project" value="UniProtKB-UniRule"/>
</dbReference>
<dbReference type="Pfam" id="PF08141">
    <property type="entry name" value="SspH"/>
    <property type="match status" value="1"/>
</dbReference>
<evidence type="ECO:0000313" key="5">
    <source>
        <dbReference type="EMBL" id="KRG11620.1"/>
    </source>
</evidence>
<protein>
    <recommendedName>
        <fullName evidence="4">Small, acid-soluble spore protein H</fullName>
        <shortName evidence="4">SASP H</shortName>
    </recommendedName>
</protein>
<comment type="induction">
    <text evidence="4">Expressed only in the forespore compartment of sporulating cells.</text>
</comment>
<keyword evidence="3 4" id="KW-0749">Sporulation</keyword>
<evidence type="ECO:0000313" key="7">
    <source>
        <dbReference type="Proteomes" id="UP000053881"/>
    </source>
</evidence>
<dbReference type="EMBL" id="LDJR01000058">
    <property type="protein sequence ID" value="OAK67875.1"/>
    <property type="molecule type" value="Genomic_DNA"/>
</dbReference>
<dbReference type="GO" id="GO:0030435">
    <property type="term" value="P:sporulation resulting in formation of a cellular spore"/>
    <property type="evidence" value="ECO:0007669"/>
    <property type="project" value="UniProtKB-KW"/>
</dbReference>
<reference evidence="6 8" key="1">
    <citation type="submission" date="2015-05" db="EMBL/GenBank/DDBJ databases">
        <title>Comparison of genome.</title>
        <authorList>
            <person name="Zheng Z."/>
            <person name="Sun M."/>
        </authorList>
    </citation>
    <scope>NUCLEOTIDE SEQUENCE [LARGE SCALE GENOMIC DNA]</scope>
    <source>
        <strain evidence="6 8">G25-74</strain>
    </source>
</reference>
<dbReference type="EMBL" id="LGPB01000119">
    <property type="protein sequence ID" value="KRG11620.1"/>
    <property type="molecule type" value="Genomic_DNA"/>
</dbReference>
<name>A0A0Q9Y3W7_9BACI</name>
<evidence type="ECO:0000256" key="4">
    <source>
        <dbReference type="HAMAP-Rule" id="MF_00667"/>
    </source>
</evidence>
<dbReference type="OrthoDB" id="2721675at2"/>
<evidence type="ECO:0000256" key="3">
    <source>
        <dbReference type="ARBA" id="ARBA00022969"/>
    </source>
</evidence>
<comment type="similarity">
    <text evidence="2 4">Belongs to the SspH family.</text>
</comment>
<evidence type="ECO:0000256" key="2">
    <source>
        <dbReference type="ARBA" id="ARBA00006573"/>
    </source>
</evidence>
<dbReference type="GO" id="GO:0042601">
    <property type="term" value="C:endospore-forming forespore"/>
    <property type="evidence" value="ECO:0007669"/>
    <property type="project" value="InterPro"/>
</dbReference>
<evidence type="ECO:0000256" key="1">
    <source>
        <dbReference type="ARBA" id="ARBA00004288"/>
    </source>
</evidence>
<keyword evidence="8" id="KW-1185">Reference proteome</keyword>
<dbReference type="AlphaFoldDB" id="A0A0Q9Y3W7"/>
<evidence type="ECO:0000313" key="6">
    <source>
        <dbReference type="EMBL" id="OAK67875.1"/>
    </source>
</evidence>
<accession>A0A0Q9Y3W7</accession>
<comment type="subcellular location">
    <subcellularLocation>
        <location evidence="1 4">Spore core</location>
    </subcellularLocation>
</comment>
<dbReference type="InterPro" id="IPR012610">
    <property type="entry name" value="SASP_SspH"/>
</dbReference>
<dbReference type="HAMAP" id="MF_00667">
    <property type="entry name" value="SspH"/>
    <property type="match status" value="1"/>
</dbReference>
<dbReference type="RefSeq" id="WP_057984138.1">
    <property type="nucleotide sequence ID" value="NZ_LDJR01000058.1"/>
</dbReference>
<dbReference type="Proteomes" id="UP000077881">
    <property type="component" value="Unassembled WGS sequence"/>
</dbReference>
<dbReference type="PATRIC" id="fig|217031.4.peg.5638"/>